<reference evidence="1" key="1">
    <citation type="journal article" date="2013" name="Extremophiles">
        <title>Proteinivorax tanatarense gen. nov., sp. nov., an anaerobic, haloalkaliphilic, proteolytic bacterium isolated from a decaying algal bloom, and proposal of Proteinivoraceae fam. nov.</title>
        <authorList>
            <person name="Kevbrin V."/>
            <person name="Boltyanskaya Y."/>
            <person name="Zhilina T."/>
            <person name="Kolganova T."/>
            <person name="Lavrentjeva E."/>
            <person name="Kuznetsov B."/>
        </authorList>
    </citation>
    <scope>NUCLEOTIDE SEQUENCE</scope>
    <source>
        <strain evidence="1">Z-910T</strain>
    </source>
</reference>
<protein>
    <submittedName>
        <fullName evidence="1">YjjI family glycine radical enzyme</fullName>
    </submittedName>
</protein>
<gene>
    <name evidence="1" type="ORF">PRVXT_001966</name>
</gene>
<reference evidence="1" key="2">
    <citation type="submission" date="2024-06" db="EMBL/GenBank/DDBJ databases">
        <authorList>
            <person name="Petrova K.O."/>
            <person name="Toshchakov S.V."/>
            <person name="Boltjanskaja Y.V."/>
            <person name="Kevbrin V."/>
        </authorList>
    </citation>
    <scope>NUCLEOTIDE SEQUENCE</scope>
    <source>
        <strain evidence="1">Z-910T</strain>
    </source>
</reference>
<dbReference type="InterPro" id="IPR016905">
    <property type="entry name" value="Glycyl_radical_YjjI-like"/>
</dbReference>
<accession>A0AAU7VIJ4</accession>
<dbReference type="PIRSF" id="PIRSF028991">
    <property type="entry name" value="Glycl_rad_HI0521_prd"/>
    <property type="match status" value="1"/>
</dbReference>
<dbReference type="NCBIfam" id="TIGR04040">
    <property type="entry name" value="glycyl_YjjI"/>
    <property type="match status" value="1"/>
</dbReference>
<name>A0AAU7VIJ4_9FIRM</name>
<dbReference type="EMBL" id="CP158367">
    <property type="protein sequence ID" value="XBX73948.1"/>
    <property type="molecule type" value="Genomic_DNA"/>
</dbReference>
<dbReference type="SUPFAM" id="SSF51998">
    <property type="entry name" value="PFL-like glycyl radical enzymes"/>
    <property type="match status" value="1"/>
</dbReference>
<dbReference type="Gene3D" id="3.20.70.20">
    <property type="match status" value="1"/>
</dbReference>
<proteinExistence type="predicted"/>
<dbReference type="AlphaFoldDB" id="A0AAU7VIJ4"/>
<sequence>MGKNQKKILSIISDETLTVAQKKHFLSIEGENMLPYVNVSAETRRFYEQGILCDLYEGNAPYRPRYVLPDYQKLLENGSEFLGLKPPQDFFEAIQTLLIAYNHVPSITGKPVYLGNVDTLLQPFTGGVSECELYKQIKWFLINIDRVLADGFCHLNIGPYDTLVGRMILKAERELKQPVPNISLKYCAKSTEDAFLEEAAKTALITGKPHFHNHNLIKEQLGDYGVVSCYNNLLIGGGSHTLVRINLLKLAKEADGLEDYKENLLPLAVNSAAELANKRNEFLVEESKFFDSDFLAQEGLIDLDKFSSMIGIFGLAEVANMFSSGKYGKDEETNKLGLELVKLIYDKLTEIEGKYCKGTANKLTLHAQSGISEDIEETPGTRVPIGDEPDLYQHLCAVIPMHKYFNSGISDIFIFDQTVKDNPKAMCDIIKGAMKQGIRTFTANQKDSDLIRVTGYLIKKSDLENFNSSKKNLQLSGNLGAEAVVNQRILNRKVRKLNE</sequence>
<organism evidence="1">
    <name type="scientific">Proteinivorax tanatarense</name>
    <dbReference type="NCBI Taxonomy" id="1260629"/>
    <lineage>
        <taxon>Bacteria</taxon>
        <taxon>Bacillati</taxon>
        <taxon>Bacillota</taxon>
        <taxon>Clostridia</taxon>
        <taxon>Eubacteriales</taxon>
        <taxon>Proteinivoracaceae</taxon>
        <taxon>Proteinivorax</taxon>
    </lineage>
</organism>
<dbReference type="RefSeq" id="WP_350342709.1">
    <property type="nucleotide sequence ID" value="NZ_CP158367.1"/>
</dbReference>
<evidence type="ECO:0000313" key="1">
    <source>
        <dbReference type="EMBL" id="XBX73948.1"/>
    </source>
</evidence>
<dbReference type="Pfam" id="PF11230">
    <property type="entry name" value="YjjI-like"/>
    <property type="match status" value="1"/>
</dbReference>